<reference evidence="7 8" key="1">
    <citation type="journal article" date="2015" name="Biotechnol. Biofuels">
        <title>Enhanced degradation of softwood versus hardwood by the white-rot fungus Pycnoporus coccineus.</title>
        <authorList>
            <person name="Couturier M."/>
            <person name="Navarro D."/>
            <person name="Chevret D."/>
            <person name="Henrissat B."/>
            <person name="Piumi F."/>
            <person name="Ruiz-Duenas F.J."/>
            <person name="Martinez A.T."/>
            <person name="Grigoriev I.V."/>
            <person name="Riley R."/>
            <person name="Lipzen A."/>
            <person name="Berrin J.G."/>
            <person name="Master E.R."/>
            <person name="Rosso M.N."/>
        </authorList>
    </citation>
    <scope>NUCLEOTIDE SEQUENCE [LARGE SCALE GENOMIC DNA]</scope>
    <source>
        <strain evidence="7 8">BRFM310</strain>
    </source>
</reference>
<dbReference type="InterPro" id="IPR001841">
    <property type="entry name" value="Znf_RING"/>
</dbReference>
<evidence type="ECO:0000256" key="5">
    <source>
        <dbReference type="SAM" id="Coils"/>
    </source>
</evidence>
<proteinExistence type="predicted"/>
<evidence type="ECO:0000313" key="8">
    <source>
        <dbReference type="Proteomes" id="UP000193067"/>
    </source>
</evidence>
<evidence type="ECO:0000256" key="2">
    <source>
        <dbReference type="ARBA" id="ARBA00022771"/>
    </source>
</evidence>
<dbReference type="Pfam" id="PF00097">
    <property type="entry name" value="zf-C3HC4"/>
    <property type="match status" value="1"/>
</dbReference>
<keyword evidence="5" id="KW-0175">Coiled coil</keyword>
<dbReference type="SMART" id="SM00184">
    <property type="entry name" value="RING"/>
    <property type="match status" value="1"/>
</dbReference>
<keyword evidence="3" id="KW-0862">Zinc</keyword>
<dbReference type="Proteomes" id="UP000193067">
    <property type="component" value="Unassembled WGS sequence"/>
</dbReference>
<dbReference type="PROSITE" id="PS50089">
    <property type="entry name" value="ZF_RING_2"/>
    <property type="match status" value="1"/>
</dbReference>
<feature type="coiled-coil region" evidence="5">
    <location>
        <begin position="92"/>
        <end position="168"/>
    </location>
</feature>
<dbReference type="GO" id="GO:0008270">
    <property type="term" value="F:zinc ion binding"/>
    <property type="evidence" value="ECO:0007669"/>
    <property type="project" value="UniProtKB-KW"/>
</dbReference>
<dbReference type="Gene3D" id="3.30.40.10">
    <property type="entry name" value="Zinc/RING finger domain, C3HC4 (zinc finger)"/>
    <property type="match status" value="1"/>
</dbReference>
<dbReference type="InterPro" id="IPR018957">
    <property type="entry name" value="Znf_C3HC4_RING-type"/>
</dbReference>
<evidence type="ECO:0000259" key="6">
    <source>
        <dbReference type="PROSITE" id="PS50089"/>
    </source>
</evidence>
<gene>
    <name evidence="7" type="ORF">PYCCODRAFT_1228241</name>
</gene>
<evidence type="ECO:0000256" key="4">
    <source>
        <dbReference type="PROSITE-ProRule" id="PRU00175"/>
    </source>
</evidence>
<evidence type="ECO:0000313" key="7">
    <source>
        <dbReference type="EMBL" id="OSD05348.1"/>
    </source>
</evidence>
<evidence type="ECO:0000256" key="1">
    <source>
        <dbReference type="ARBA" id="ARBA00022723"/>
    </source>
</evidence>
<name>A0A1Y2IW49_TRAC3</name>
<sequence>MDTLTCGICLDQLKVPVATPCGHLCCEACLTSYIEASADALHASCPTCRATFTIAIPDLRFVPKKYHPFLLPSIRRVFISPNANATADVETQHELRAEVARLTDKIDALVRDKALLMDRCEAAIRASQAHAQGERDERLAKERLEREMRDLRKKYEGLKGKYKALKASGQAARQLSTASRTVRPRAPTRSLYLRCLSGRLLPSRAPRRIGRSSASRSVPVCLALPLTSRSGLRRVRLLCPCASGASMIATGTKTTTTKGRVTAGCVRRI</sequence>
<accession>A0A1Y2IW49</accession>
<dbReference type="InterPro" id="IPR013083">
    <property type="entry name" value="Znf_RING/FYVE/PHD"/>
</dbReference>
<dbReference type="STRING" id="1353009.A0A1Y2IW49"/>
<dbReference type="OrthoDB" id="6270329at2759"/>
<dbReference type="CDD" id="cd16449">
    <property type="entry name" value="RING-HC"/>
    <property type="match status" value="1"/>
</dbReference>
<evidence type="ECO:0000256" key="3">
    <source>
        <dbReference type="ARBA" id="ARBA00022833"/>
    </source>
</evidence>
<organism evidence="7 8">
    <name type="scientific">Trametes coccinea (strain BRFM310)</name>
    <name type="common">Pycnoporus coccineus</name>
    <dbReference type="NCBI Taxonomy" id="1353009"/>
    <lineage>
        <taxon>Eukaryota</taxon>
        <taxon>Fungi</taxon>
        <taxon>Dikarya</taxon>
        <taxon>Basidiomycota</taxon>
        <taxon>Agaricomycotina</taxon>
        <taxon>Agaricomycetes</taxon>
        <taxon>Polyporales</taxon>
        <taxon>Polyporaceae</taxon>
        <taxon>Trametes</taxon>
    </lineage>
</organism>
<dbReference type="AlphaFoldDB" id="A0A1Y2IW49"/>
<dbReference type="SUPFAM" id="SSF57850">
    <property type="entry name" value="RING/U-box"/>
    <property type="match status" value="1"/>
</dbReference>
<feature type="domain" description="RING-type" evidence="6">
    <location>
        <begin position="6"/>
        <end position="49"/>
    </location>
</feature>
<keyword evidence="2 4" id="KW-0863">Zinc-finger</keyword>
<protein>
    <recommendedName>
        <fullName evidence="6">RING-type domain-containing protein</fullName>
    </recommendedName>
</protein>
<keyword evidence="1" id="KW-0479">Metal-binding</keyword>
<keyword evidence="8" id="KW-1185">Reference proteome</keyword>
<dbReference type="EMBL" id="KZ084093">
    <property type="protein sequence ID" value="OSD05348.1"/>
    <property type="molecule type" value="Genomic_DNA"/>
</dbReference>